<dbReference type="InterPro" id="IPR016169">
    <property type="entry name" value="FAD-bd_PCMH_sub2"/>
</dbReference>
<keyword evidence="7 9" id="KW-0129">CBS domain</keyword>
<dbReference type="PANTHER" id="PTHR43099">
    <property type="entry name" value="UPF0053 PROTEIN YRKA"/>
    <property type="match status" value="1"/>
</dbReference>
<comment type="subcellular location">
    <subcellularLocation>
        <location evidence="1">Cell membrane</location>
        <topology evidence="1">Multi-pass membrane protein</topology>
    </subcellularLocation>
</comment>
<feature type="domain" description="CBS" evidence="12">
    <location>
        <begin position="230"/>
        <end position="293"/>
    </location>
</feature>
<evidence type="ECO:0000256" key="11">
    <source>
        <dbReference type="SAM" id="Phobius"/>
    </source>
</evidence>
<dbReference type="Gene3D" id="3.30.465.10">
    <property type="match status" value="1"/>
</dbReference>
<sequence length="453" mass="51101">MSLNEVKACHLDIVNLFIIAIFIALTAFFVAVEFAIVKVRSTRIDQLMNEGKRGAKSAKQVVTHLDEYLSACQLGITVTALGIGWLGEPTVSKLLEPLFHIIHLNSSVSHILSIIIAFAFVTFINVVIGELAPKSFAIQKAETVTLLFAKPMIWFYKLFYPFIWLLNTSSRKITGLFGLKPSSENELAHSEDELRIILSESYKSGEINESELTYVNNVFDFNNRMAKEIMVPRTEMVGISVDDQPENILSLIKEQKYTRYPVFNGDKDNIVGIVNIKDILTSKLAHDIANKKSITSFIKPVISVIDTIPIQHLLLKMQKDRTHMAILLDEFGGTSGLVTVEDILEEIVGDIRDEFDADEVPEVRKIKDQHYIVNGKVLIETINDLLGTSYSNKDLDTIGGWFLSNKFEAKIGDSIEMDGFSFRIKEMEEHHILFLEIQKLAEKEFTLPEKSVS</sequence>
<evidence type="ECO:0000256" key="1">
    <source>
        <dbReference type="ARBA" id="ARBA00004651"/>
    </source>
</evidence>
<evidence type="ECO:0000313" key="14">
    <source>
        <dbReference type="EMBL" id="EKN68801.1"/>
    </source>
</evidence>
<dbReference type="Proteomes" id="UP000006316">
    <property type="component" value="Unassembled WGS sequence"/>
</dbReference>
<dbReference type="InterPro" id="IPR051676">
    <property type="entry name" value="UPF0053_domain"/>
</dbReference>
<organism evidence="14 15">
    <name type="scientific">Neobacillus bataviensis LMG 21833</name>
    <dbReference type="NCBI Taxonomy" id="1117379"/>
    <lineage>
        <taxon>Bacteria</taxon>
        <taxon>Bacillati</taxon>
        <taxon>Bacillota</taxon>
        <taxon>Bacilli</taxon>
        <taxon>Bacillales</taxon>
        <taxon>Bacillaceae</taxon>
        <taxon>Neobacillus</taxon>
    </lineage>
</organism>
<evidence type="ECO:0000259" key="12">
    <source>
        <dbReference type="PROSITE" id="PS51371"/>
    </source>
</evidence>
<name>K6E694_9BACI</name>
<evidence type="ECO:0000256" key="6">
    <source>
        <dbReference type="ARBA" id="ARBA00022989"/>
    </source>
</evidence>
<evidence type="ECO:0000256" key="3">
    <source>
        <dbReference type="ARBA" id="ARBA00022475"/>
    </source>
</evidence>
<evidence type="ECO:0000313" key="15">
    <source>
        <dbReference type="Proteomes" id="UP000006316"/>
    </source>
</evidence>
<dbReference type="Gene3D" id="3.10.580.10">
    <property type="entry name" value="CBS-domain"/>
    <property type="match status" value="1"/>
</dbReference>
<evidence type="ECO:0000256" key="4">
    <source>
        <dbReference type="ARBA" id="ARBA00022692"/>
    </source>
</evidence>
<dbReference type="PROSITE" id="PS51846">
    <property type="entry name" value="CNNM"/>
    <property type="match status" value="1"/>
</dbReference>
<dbReference type="STRING" id="1117379.BABA_12141"/>
<keyword evidence="3" id="KW-1003">Cell membrane</keyword>
<dbReference type="PANTHER" id="PTHR43099:SF2">
    <property type="entry name" value="UPF0053 PROTEIN YRKA"/>
    <property type="match status" value="1"/>
</dbReference>
<feature type="transmembrane region" description="Helical" evidence="11">
    <location>
        <begin position="68"/>
        <end position="87"/>
    </location>
</feature>
<dbReference type="Pfam" id="PF01595">
    <property type="entry name" value="CNNM"/>
    <property type="match status" value="1"/>
</dbReference>
<dbReference type="GO" id="GO:0005886">
    <property type="term" value="C:plasma membrane"/>
    <property type="evidence" value="ECO:0007669"/>
    <property type="project" value="UniProtKB-SubCell"/>
</dbReference>
<dbReference type="AlphaFoldDB" id="K6E694"/>
<dbReference type="RefSeq" id="WP_007085442.1">
    <property type="nucleotide sequence ID" value="NZ_AJLS01000063.1"/>
</dbReference>
<evidence type="ECO:0000256" key="10">
    <source>
        <dbReference type="PROSITE-ProRule" id="PRU01193"/>
    </source>
</evidence>
<feature type="transmembrane region" description="Helical" evidence="11">
    <location>
        <begin position="13"/>
        <end position="37"/>
    </location>
</feature>
<dbReference type="SMART" id="SM01091">
    <property type="entry name" value="CorC_HlyC"/>
    <property type="match status" value="1"/>
</dbReference>
<keyword evidence="5" id="KW-0677">Repeat</keyword>
<gene>
    <name evidence="14" type="ORF">BABA_12141</name>
</gene>
<dbReference type="InterPro" id="IPR000644">
    <property type="entry name" value="CBS_dom"/>
</dbReference>
<evidence type="ECO:0000256" key="9">
    <source>
        <dbReference type="PROSITE-ProRule" id="PRU00703"/>
    </source>
</evidence>
<keyword evidence="15" id="KW-1185">Reference proteome</keyword>
<keyword evidence="8 10" id="KW-0472">Membrane</keyword>
<evidence type="ECO:0000256" key="8">
    <source>
        <dbReference type="ARBA" id="ARBA00023136"/>
    </source>
</evidence>
<dbReference type="InterPro" id="IPR046342">
    <property type="entry name" value="CBS_dom_sf"/>
</dbReference>
<accession>K6E694</accession>
<dbReference type="PATRIC" id="fig|1117379.3.peg.2529"/>
<evidence type="ECO:0000256" key="2">
    <source>
        <dbReference type="ARBA" id="ARBA00006337"/>
    </source>
</evidence>
<dbReference type="eggNOG" id="COG1253">
    <property type="taxonomic scope" value="Bacteria"/>
</dbReference>
<reference evidence="14 15" key="1">
    <citation type="journal article" date="2012" name="Front. Microbiol.">
        <title>Redundancy and modularity in membrane-associated dissimilatory nitrate reduction in Bacillus.</title>
        <authorList>
            <person name="Heylen K."/>
            <person name="Keltjens J."/>
        </authorList>
    </citation>
    <scope>NUCLEOTIDE SEQUENCE [LARGE SCALE GENOMIC DNA]</scope>
    <source>
        <strain evidence="15">LMG 21833T</strain>
    </source>
</reference>
<keyword evidence="6 10" id="KW-1133">Transmembrane helix</keyword>
<comment type="similarity">
    <text evidence="2">Belongs to the UPF0053 family.</text>
</comment>
<feature type="transmembrane region" description="Helical" evidence="11">
    <location>
        <begin position="107"/>
        <end position="132"/>
    </location>
</feature>
<feature type="domain" description="CNNM transmembrane" evidence="13">
    <location>
        <begin position="8"/>
        <end position="211"/>
    </location>
</feature>
<dbReference type="SUPFAM" id="SSF56176">
    <property type="entry name" value="FAD-binding/transporter-associated domain-like"/>
    <property type="match status" value="1"/>
</dbReference>
<dbReference type="InterPro" id="IPR005170">
    <property type="entry name" value="Transptr-assoc_dom"/>
</dbReference>
<evidence type="ECO:0000256" key="5">
    <source>
        <dbReference type="ARBA" id="ARBA00022737"/>
    </source>
</evidence>
<dbReference type="CDD" id="cd04590">
    <property type="entry name" value="CBS_pair_CorC_HlyC_assoc"/>
    <property type="match status" value="1"/>
</dbReference>
<dbReference type="InterPro" id="IPR044751">
    <property type="entry name" value="Ion_transp-like_CBS"/>
</dbReference>
<dbReference type="Pfam" id="PF00571">
    <property type="entry name" value="CBS"/>
    <property type="match status" value="2"/>
</dbReference>
<evidence type="ECO:0000259" key="13">
    <source>
        <dbReference type="PROSITE" id="PS51846"/>
    </source>
</evidence>
<keyword evidence="4 10" id="KW-0812">Transmembrane</keyword>
<dbReference type="SUPFAM" id="SSF54631">
    <property type="entry name" value="CBS-domain pair"/>
    <property type="match status" value="1"/>
</dbReference>
<dbReference type="Pfam" id="PF03471">
    <property type="entry name" value="CorC_HlyC"/>
    <property type="match status" value="1"/>
</dbReference>
<dbReference type="FunFam" id="3.10.580.10:FF:000002">
    <property type="entry name" value="Magnesium/cobalt efflux protein CorC"/>
    <property type="match status" value="1"/>
</dbReference>
<proteinExistence type="inferred from homology"/>
<protein>
    <submittedName>
        <fullName evidence="14">Putative membrane associated protein</fullName>
    </submittedName>
</protein>
<dbReference type="PROSITE" id="PS51371">
    <property type="entry name" value="CBS"/>
    <property type="match status" value="2"/>
</dbReference>
<dbReference type="GO" id="GO:0050660">
    <property type="term" value="F:flavin adenine dinucleotide binding"/>
    <property type="evidence" value="ECO:0007669"/>
    <property type="project" value="InterPro"/>
</dbReference>
<dbReference type="EMBL" id="AJLS01000063">
    <property type="protein sequence ID" value="EKN68801.1"/>
    <property type="molecule type" value="Genomic_DNA"/>
</dbReference>
<dbReference type="InterPro" id="IPR002550">
    <property type="entry name" value="CNNM"/>
</dbReference>
<comment type="caution">
    <text evidence="14">The sequence shown here is derived from an EMBL/GenBank/DDBJ whole genome shotgun (WGS) entry which is preliminary data.</text>
</comment>
<dbReference type="InterPro" id="IPR036318">
    <property type="entry name" value="FAD-bd_PCMH-like_sf"/>
</dbReference>
<evidence type="ECO:0000256" key="7">
    <source>
        <dbReference type="ARBA" id="ARBA00023122"/>
    </source>
</evidence>
<feature type="domain" description="CBS" evidence="12">
    <location>
        <begin position="297"/>
        <end position="354"/>
    </location>
</feature>
<feature type="transmembrane region" description="Helical" evidence="11">
    <location>
        <begin position="144"/>
        <end position="166"/>
    </location>
</feature>